<evidence type="ECO:0000313" key="7">
    <source>
        <dbReference type="EMBL" id="ODM20343.1"/>
    </source>
</evidence>
<dbReference type="GO" id="GO:0000070">
    <property type="term" value="P:mitotic sister chromatid segregation"/>
    <property type="evidence" value="ECO:0007669"/>
    <property type="project" value="TreeGrafter"/>
</dbReference>
<dbReference type="VEuPathDB" id="FungiDB:SI65_03396"/>
<protein>
    <recommendedName>
        <fullName evidence="9">Centromere protein I</fullName>
    </recommendedName>
</protein>
<dbReference type="PANTHER" id="PTHR48208:SF2">
    <property type="entry name" value="CENTROMERE PROTEIN I"/>
    <property type="match status" value="1"/>
</dbReference>
<reference evidence="7 8" key="1">
    <citation type="journal article" date="2016" name="BMC Genomics">
        <title>Comparative genomic and transcriptomic analyses of the Fuzhuan brick tea-fermentation fungus Aspergillus cristatus.</title>
        <authorList>
            <person name="Ge Y."/>
            <person name="Wang Y."/>
            <person name="Liu Y."/>
            <person name="Tan Y."/>
            <person name="Ren X."/>
            <person name="Zhang X."/>
            <person name="Hyde K.D."/>
            <person name="Liu Y."/>
            <person name="Liu Z."/>
        </authorList>
    </citation>
    <scope>NUCLEOTIDE SEQUENCE [LARGE SCALE GENOMIC DNA]</scope>
    <source>
        <strain evidence="7 8">GZAAS20.1005</strain>
    </source>
</reference>
<dbReference type="EMBL" id="JXNT01000003">
    <property type="protein sequence ID" value="ODM20343.1"/>
    <property type="molecule type" value="Genomic_DNA"/>
</dbReference>
<evidence type="ECO:0000256" key="1">
    <source>
        <dbReference type="ARBA" id="ARBA00004123"/>
    </source>
</evidence>
<sequence length="733" mass="82177">MSSGKETGPRPTRSLLDAVEHLESVAFIPAKQRHTDASQLAKTIASDAYESGIPHVILERLLKILTSSTHLDQSTTTTLIKNLYPLETVSSKVVTQVVCSLGPSKNKPTPATQALLLRWLLLVYDFLEDRTHLSKLYAVLFNYLDMISLRKPLCHLLSIITRRKHVKPFRIQALMELLRNTGGEEKELVSLLRVFKNYYPDIIVGDLGMMRKAGLVFKHPDPEWTSHAKHLQETNAERSQTSQQSSFQVVHRGLVKRSKAEIVVPDVQTSRVPHGRTSLEELRGVDHFVERIDKIELPNQIISTMGDRLAQKYLFLVQSDAASARLDDWLLSFLGDKLEQIRDGDEDDPETLTYILSLAAEYVQYAKEIPAAIFSFVKAYLTLWNGRDNREQIFHLLEYLPVDSFDAVREEFLAPLEAAVLDDTLASRVAILEFYSFLVRQWGIKLRTEPSTSAESKPLSRLVSHAELLALSILEIPAPTNAFDNSTQSKPATLSVLDFYSTLGELFSYASLNGNIRLTIPLSPTVYTLVFTPMSSVISIISSVLANYKSSFEASLTSEVLQSQTPNGSENLYPTQLVGQFNGYVMDICNLLWRNRGLNTEDPNALGCLIPASTVTLLTQYIRESNEVARERKRDSAFHYTLSSIFSLSHHAAMCNISAACFAEIEDENGIGEGRPRLKKPVTQKALSALEKGGGVKVSWQEYRLRMLDWLDAAGNRGIGDLMRSTMKALRKE</sequence>
<dbReference type="Pfam" id="PF07778">
    <property type="entry name" value="CENP-I"/>
    <property type="match status" value="1"/>
</dbReference>
<keyword evidence="5" id="KW-0539">Nucleus</keyword>
<keyword evidence="8" id="KW-1185">Reference proteome</keyword>
<keyword evidence="6" id="KW-0137">Centromere</keyword>
<dbReference type="GO" id="GO:0000939">
    <property type="term" value="C:inner kinetochore"/>
    <property type="evidence" value="ECO:0007669"/>
    <property type="project" value="TreeGrafter"/>
</dbReference>
<gene>
    <name evidence="7" type="ORF">SI65_03396</name>
</gene>
<dbReference type="GO" id="GO:0034080">
    <property type="term" value="P:CENP-A containing chromatin assembly"/>
    <property type="evidence" value="ECO:0007669"/>
    <property type="project" value="TreeGrafter"/>
</dbReference>
<name>A0A1E3BHA5_ASPCR</name>
<dbReference type="AlphaFoldDB" id="A0A1E3BHA5"/>
<accession>A0A1E3BHA5</accession>
<evidence type="ECO:0000256" key="4">
    <source>
        <dbReference type="ARBA" id="ARBA00022454"/>
    </source>
</evidence>
<dbReference type="Proteomes" id="UP000094569">
    <property type="component" value="Unassembled WGS sequence"/>
</dbReference>
<comment type="subcellular location">
    <subcellularLocation>
        <location evidence="2">Chromosome</location>
        <location evidence="2">Centromere</location>
    </subcellularLocation>
    <subcellularLocation>
        <location evidence="1">Nucleus</location>
    </subcellularLocation>
</comment>
<evidence type="ECO:0000256" key="3">
    <source>
        <dbReference type="ARBA" id="ARBA00005470"/>
    </source>
</evidence>
<dbReference type="GO" id="GO:0005634">
    <property type="term" value="C:nucleus"/>
    <property type="evidence" value="ECO:0007669"/>
    <property type="project" value="UniProtKB-SubCell"/>
</dbReference>
<organism evidence="7 8">
    <name type="scientific">Aspergillus cristatus</name>
    <name type="common">Chinese Fuzhuan brick tea-fermentation fungus</name>
    <name type="synonym">Eurotium cristatum</name>
    <dbReference type="NCBI Taxonomy" id="573508"/>
    <lineage>
        <taxon>Eukaryota</taxon>
        <taxon>Fungi</taxon>
        <taxon>Dikarya</taxon>
        <taxon>Ascomycota</taxon>
        <taxon>Pezizomycotina</taxon>
        <taxon>Eurotiomycetes</taxon>
        <taxon>Eurotiomycetidae</taxon>
        <taxon>Eurotiales</taxon>
        <taxon>Aspergillaceae</taxon>
        <taxon>Aspergillus</taxon>
        <taxon>Aspergillus subgen. Aspergillus</taxon>
    </lineage>
</organism>
<dbReference type="CDD" id="cd22647">
    <property type="entry name" value="CTF3_NTD_HEAT"/>
    <property type="match status" value="1"/>
</dbReference>
<comment type="similarity">
    <text evidence="3">Belongs to the CENP-I/CTF3 family.</text>
</comment>
<keyword evidence="4" id="KW-0158">Chromosome</keyword>
<comment type="caution">
    <text evidence="7">The sequence shown here is derived from an EMBL/GenBank/DDBJ whole genome shotgun (WGS) entry which is preliminary data.</text>
</comment>
<evidence type="ECO:0000313" key="8">
    <source>
        <dbReference type="Proteomes" id="UP000094569"/>
    </source>
</evidence>
<proteinExistence type="inferred from homology"/>
<dbReference type="InterPro" id="IPR012485">
    <property type="entry name" value="CENP-I"/>
</dbReference>
<dbReference type="PANTHER" id="PTHR48208">
    <property type="entry name" value="CENTROMERE PROTEIN I"/>
    <property type="match status" value="1"/>
</dbReference>
<evidence type="ECO:0000256" key="5">
    <source>
        <dbReference type="ARBA" id="ARBA00023242"/>
    </source>
</evidence>
<dbReference type="STRING" id="573508.A0A1E3BHA5"/>
<evidence type="ECO:0008006" key="9">
    <source>
        <dbReference type="Google" id="ProtNLM"/>
    </source>
</evidence>
<evidence type="ECO:0000256" key="2">
    <source>
        <dbReference type="ARBA" id="ARBA00004584"/>
    </source>
</evidence>
<evidence type="ECO:0000256" key="6">
    <source>
        <dbReference type="ARBA" id="ARBA00023328"/>
    </source>
</evidence>
<dbReference type="OrthoDB" id="378564at2759"/>